<feature type="binding site" evidence="3">
    <location>
        <begin position="220"/>
        <end position="227"/>
    </location>
    <ligand>
        <name>ATP</name>
        <dbReference type="ChEBI" id="CHEBI:30616"/>
    </ligand>
</feature>
<dbReference type="AlphaFoldDB" id="A0A1H8YJX4"/>
<evidence type="ECO:0000256" key="3">
    <source>
        <dbReference type="PROSITE-ProRule" id="PRU00289"/>
    </source>
</evidence>
<feature type="domain" description="FtsK" evidence="4">
    <location>
        <begin position="193"/>
        <end position="383"/>
    </location>
</feature>
<dbReference type="STRING" id="394193.SAMN04489732_120110"/>
<organism evidence="5 6">
    <name type="scientific">Amycolatopsis saalfeldensis</name>
    <dbReference type="NCBI Taxonomy" id="394193"/>
    <lineage>
        <taxon>Bacteria</taxon>
        <taxon>Bacillati</taxon>
        <taxon>Actinomycetota</taxon>
        <taxon>Actinomycetes</taxon>
        <taxon>Pseudonocardiales</taxon>
        <taxon>Pseudonocardiaceae</taxon>
        <taxon>Amycolatopsis</taxon>
    </lineage>
</organism>
<proteinExistence type="predicted"/>
<dbReference type="EMBL" id="FOEF01000020">
    <property type="protein sequence ID" value="SEP52447.1"/>
    <property type="molecule type" value="Genomic_DNA"/>
</dbReference>
<dbReference type="Proteomes" id="UP000198582">
    <property type="component" value="Unassembled WGS sequence"/>
</dbReference>
<evidence type="ECO:0000313" key="6">
    <source>
        <dbReference type="Proteomes" id="UP000198582"/>
    </source>
</evidence>
<keyword evidence="1 3" id="KW-0547">Nucleotide-binding</keyword>
<dbReference type="PANTHER" id="PTHR22683">
    <property type="entry name" value="SPORULATION PROTEIN RELATED"/>
    <property type="match status" value="1"/>
</dbReference>
<dbReference type="PROSITE" id="PS50901">
    <property type="entry name" value="FTSK"/>
    <property type="match status" value="1"/>
</dbReference>
<protein>
    <submittedName>
        <fullName evidence="5">DNA segregation ATPase FtsK/SpoIIIE, S-DNA-T family</fullName>
    </submittedName>
</protein>
<keyword evidence="6" id="KW-1185">Reference proteome</keyword>
<evidence type="ECO:0000313" key="5">
    <source>
        <dbReference type="EMBL" id="SEP52447.1"/>
    </source>
</evidence>
<accession>A0A1H8YJX4</accession>
<dbReference type="GO" id="GO:0005524">
    <property type="term" value="F:ATP binding"/>
    <property type="evidence" value="ECO:0007669"/>
    <property type="project" value="UniProtKB-UniRule"/>
</dbReference>
<dbReference type="InterPro" id="IPR002543">
    <property type="entry name" value="FtsK_dom"/>
</dbReference>
<dbReference type="InterPro" id="IPR027417">
    <property type="entry name" value="P-loop_NTPase"/>
</dbReference>
<dbReference type="GO" id="GO:0003677">
    <property type="term" value="F:DNA binding"/>
    <property type="evidence" value="ECO:0007669"/>
    <property type="project" value="InterPro"/>
</dbReference>
<dbReference type="OrthoDB" id="3217500at2"/>
<gene>
    <name evidence="5" type="ORF">SAMN04489732_120110</name>
</gene>
<reference evidence="5 6" key="1">
    <citation type="submission" date="2016-10" db="EMBL/GenBank/DDBJ databases">
        <authorList>
            <person name="de Groot N.N."/>
        </authorList>
    </citation>
    <scope>NUCLEOTIDE SEQUENCE [LARGE SCALE GENOMIC DNA]</scope>
    <source>
        <strain evidence="5 6">DSM 44993</strain>
    </source>
</reference>
<dbReference type="PANTHER" id="PTHR22683:SF41">
    <property type="entry name" value="DNA TRANSLOCASE FTSK"/>
    <property type="match status" value="1"/>
</dbReference>
<sequence>MPDPSPRQRGWEVKLVLWMVRHPVMVAVPAVIVIAGQRWGWSAVAVTAAGLAVVTGCWYRGHPDTFDQYAGPYLRAWCRRWSSYIGPRWRHALRACELSITHRKTREEKFPRITRIRSYSTTVDTLHLRIVAGQQEKHFEAKSAELAHALRVQRVSVEVVKPGVIGLHIQRREPFTKIIPAPDMPQQSSTVDLKRVYVGETEYGQEWRIPILGGHLFVAGATGAGKNSIPLALMRSLAPLIRDGLVRLWVCDPKLFEFASATPICYRYADTAQSCADLIADYLAEMQAVQRDFADRRIRRLSVSRETPINVLIVDEMAALMAYGDYAIAKQVRGHLALVGSQGRASGHTMIGMVQEPTKDTISIRDLFTWRICLRLTASNHVDGVLGEDSRARGARADEIPDLAETAGIGYVVRPRSRLPIRVRAAYVDDTHIAELVRFITESPQWTHQ</sequence>
<dbReference type="Pfam" id="PF01580">
    <property type="entry name" value="FtsK_SpoIIIE"/>
    <property type="match status" value="1"/>
</dbReference>
<keyword evidence="2 3" id="KW-0067">ATP-binding</keyword>
<dbReference type="SUPFAM" id="SSF52540">
    <property type="entry name" value="P-loop containing nucleoside triphosphate hydrolases"/>
    <property type="match status" value="1"/>
</dbReference>
<dbReference type="Gene3D" id="3.40.50.300">
    <property type="entry name" value="P-loop containing nucleotide triphosphate hydrolases"/>
    <property type="match status" value="1"/>
</dbReference>
<evidence type="ECO:0000256" key="1">
    <source>
        <dbReference type="ARBA" id="ARBA00022741"/>
    </source>
</evidence>
<name>A0A1H8YJX4_9PSEU</name>
<evidence type="ECO:0000259" key="4">
    <source>
        <dbReference type="PROSITE" id="PS50901"/>
    </source>
</evidence>
<evidence type="ECO:0000256" key="2">
    <source>
        <dbReference type="ARBA" id="ARBA00022840"/>
    </source>
</evidence>
<dbReference type="InterPro" id="IPR050206">
    <property type="entry name" value="FtsK/SpoIIIE/SftA"/>
</dbReference>